<name>A0A178IMJ4_9BACT</name>
<dbReference type="EMBL" id="LRRQ01000058">
    <property type="protein sequence ID" value="OAM90419.1"/>
    <property type="molecule type" value="Genomic_DNA"/>
</dbReference>
<evidence type="ECO:0000256" key="1">
    <source>
        <dbReference type="SAM" id="MobiDB-lite"/>
    </source>
</evidence>
<comment type="caution">
    <text evidence="2">The sequence shown here is derived from an EMBL/GenBank/DDBJ whole genome shotgun (WGS) entry which is preliminary data.</text>
</comment>
<evidence type="ECO:0000313" key="3">
    <source>
        <dbReference type="Proteomes" id="UP000078486"/>
    </source>
</evidence>
<reference evidence="2 3" key="1">
    <citation type="submission" date="2016-01" db="EMBL/GenBank/DDBJ databases">
        <title>High potential of lignocellulose degradation of a new Verrucomicrobia species.</title>
        <authorList>
            <person name="Wang Y."/>
            <person name="Shi Y."/>
            <person name="Qiu Z."/>
            <person name="Liu S."/>
            <person name="Yang H."/>
        </authorList>
    </citation>
    <scope>NUCLEOTIDE SEQUENCE [LARGE SCALE GENOMIC DNA]</scope>
    <source>
        <strain evidence="2 3">TSB47</strain>
    </source>
</reference>
<protein>
    <submittedName>
        <fullName evidence="2">Uncharacterized protein</fullName>
    </submittedName>
</protein>
<dbReference type="Proteomes" id="UP000078486">
    <property type="component" value="Unassembled WGS sequence"/>
</dbReference>
<organism evidence="2 3">
    <name type="scientific">Termitidicoccus mucosus</name>
    <dbReference type="NCBI Taxonomy" id="1184151"/>
    <lineage>
        <taxon>Bacteria</taxon>
        <taxon>Pseudomonadati</taxon>
        <taxon>Verrucomicrobiota</taxon>
        <taxon>Opitutia</taxon>
        <taxon>Opitutales</taxon>
        <taxon>Opitutaceae</taxon>
        <taxon>Termitidicoccus</taxon>
    </lineage>
</organism>
<accession>A0A178IMJ4</accession>
<evidence type="ECO:0000313" key="2">
    <source>
        <dbReference type="EMBL" id="OAM90419.1"/>
    </source>
</evidence>
<dbReference type="AlphaFoldDB" id="A0A178IMJ4"/>
<gene>
    <name evidence="2" type="ORF">AW736_08045</name>
</gene>
<proteinExistence type="predicted"/>
<dbReference type="STRING" id="1184151.AW736_08045"/>
<feature type="region of interest" description="Disordered" evidence="1">
    <location>
        <begin position="62"/>
        <end position="82"/>
    </location>
</feature>
<sequence length="82" mass="9675">MFFGLLFLAAGLSLCGYLVHRYYQRARTTVPVADSGGYRPMNEWQKSISLDTRTDYTRQEVEQAMEKLRQEERRQKPEEGRN</sequence>
<keyword evidence="3" id="KW-1185">Reference proteome</keyword>